<dbReference type="CDD" id="cd00713">
    <property type="entry name" value="GltS"/>
    <property type="match status" value="1"/>
</dbReference>
<evidence type="ECO:0000256" key="8">
    <source>
        <dbReference type="ARBA" id="ARBA00022962"/>
    </source>
</evidence>
<dbReference type="Pfam" id="PF04898">
    <property type="entry name" value="Glu_syn_central"/>
    <property type="match status" value="1"/>
</dbReference>
<feature type="region of interest" description="Disordered" evidence="15">
    <location>
        <begin position="434"/>
        <end position="456"/>
    </location>
</feature>
<dbReference type="eggNOG" id="COG0067">
    <property type="taxonomic scope" value="Bacteria"/>
</dbReference>
<comment type="pathway">
    <text evidence="14">Amino-acid biosynthesis.</text>
</comment>
<name>Q67SX8_SYMTH</name>
<evidence type="ECO:0000256" key="14">
    <source>
        <dbReference type="ARBA" id="ARBA00029440"/>
    </source>
</evidence>
<protein>
    <submittedName>
        <fullName evidence="17">Glutamate synthase large subunit</fullName>
    </submittedName>
</protein>
<keyword evidence="18" id="KW-1185">Reference proteome</keyword>
<dbReference type="InterPro" id="IPR017932">
    <property type="entry name" value="GATase_2_dom"/>
</dbReference>
<dbReference type="Gene3D" id="2.160.20.60">
    <property type="entry name" value="Glutamate synthase, alpha subunit, C-terminal domain"/>
    <property type="match status" value="1"/>
</dbReference>
<evidence type="ECO:0000256" key="15">
    <source>
        <dbReference type="SAM" id="MobiDB-lite"/>
    </source>
</evidence>
<evidence type="ECO:0000259" key="16">
    <source>
        <dbReference type="PROSITE" id="PS51278"/>
    </source>
</evidence>
<dbReference type="Pfam" id="PF00310">
    <property type="entry name" value="GATase_2"/>
    <property type="match status" value="1"/>
</dbReference>
<evidence type="ECO:0000256" key="5">
    <source>
        <dbReference type="ARBA" id="ARBA00022630"/>
    </source>
</evidence>
<dbReference type="InterPro" id="IPR002489">
    <property type="entry name" value="Glu_synth_asu_C"/>
</dbReference>
<sequence>MRIVRSEREIRRYLAENEHDACALMAAVRKDGHPTHAVVADALAALDRMVHRSGDVDGEGDGCGVQIDIPRRLWASILREAGQDPRLAEAPQFAVAHIFIPRREAYWSGSLKEQVCRRLAADGFRLLAQRSGAVNREALGTRAREDEPEFWQVAVLAPTADRQAAARDCFGLTLALEAETDLHICSFSPDTAVYKVRGNAAVLAAYYPDLRDPRCETRAVLGHNRYSTNTSTAFERVQPFSVLGHNGEINTIRALREQAPLVGIPLPRGGSDSQDLNRTLEGLIHLHGITLFEAVEMLFPPIIGEIKQMPPALQDLYMYYRQAWGPFAQGPAAIAARSGDALVASVDALGLRPFWLLETEESLLFSSEPGIVSSLDLVRDPHPLAPGERVGVLLPQGRSPELLTYTELQDRVLQLSRQRFPDPVNHRRFIAVGGPAETDRGPLPEATGPTATEPGRAAAGVERERLMAAMGWSVEDLEQVAAMARTGAEPIGSLGYDGPLACLAETRQNLADYFKESVAVVTNPALDREREIEHFSTRTVLGVRPPIRMRGEDDARSLAATRVELGIPVLLGGERGEPLVSRAVGRRLARTAGTWLLDDLLAAFEAGAPGAVRRIAVWFRPTETLAQALSRLSAAAVDAVRTGAQVLLLDDGDAFAGDRLWIDPHLSLSAVDRALHAADGADGRQRLRRRCSLVLRSGALRSLHDVALALGLGADAVNPYLMLEAAAQAAPAPEEGLANLLAALRKGMEKVISTLGIHELRGYARCFSHIGLRPEVAAYFAAEGFVGSEQGGLSLARLKADAHERYQVAAGQCSGRLPRTPRFWPRLWKAAGEAAADSSKYADYLARLRKQEQESPVCLRHLLDFRPHGRKRPLTAEVDTTVEGYRYPITISGMSFGSQGETAFRAYAEAARRLDIVCMNGEGGEISDMVGRYWRWRGQQVASGRFGVHAEMLNGSRFIEIKIGQGAKPGEGGHLPGAKVSAKVARARNATPGVDLISPSNNHDIYSIEDLAQLVEELRTVNPLAKIVVKMPVVPGIGTIAVGVAKAGADVVALCGYDGGTGAARQHALRHAGLPVEIGVREAHLALVASGIRDRVEIWADSGMRSGLDVVKMLLLGANRVGFATLAMVAVGCTVCRGCHLDTCHVGIATQIESLAEARAKGLKSFVPRHYEEAVQRLVTLFTCVGEEVRQLTAQLGFRRTQDLVGRAELLWQARGLGRVDLAELVAPAPWEAPAVPAAERAPVRRYARSELTREIAAVAAGRARAGEPQVCHRQAGVTAGDRIIGTSLAGDVARARVRPAVEGARLPDLPPDFAATIELGEGSIAGNGLAAFSTGVLSVRVQGGAQDGVGKGMLGGRVVILKNRNQRGQWVNGSVGKSFAYGAQRGLFVVQGDADARCGIRLSGADLILGGRIREPLRDDLGSIGTRANLKGFAFEYMTQGRVVVLGDPGPWICSGMTGGVVYVRLQPELGLDREALRRRIAKGARVQLTPVGEQGEKDLTELLSAYHRILLEAQQPEEAAEVMGLMLDCGRHFIAIRPVTRQVDPGVTTE</sequence>
<evidence type="ECO:0000256" key="10">
    <source>
        <dbReference type="ARBA" id="ARBA00023004"/>
    </source>
</evidence>
<keyword evidence="11" id="KW-0411">Iron-sulfur</keyword>
<dbReference type="GO" id="GO:0015930">
    <property type="term" value="F:glutamate synthase activity"/>
    <property type="evidence" value="ECO:0007669"/>
    <property type="project" value="InterPro"/>
</dbReference>
<dbReference type="Gene3D" id="3.60.20.10">
    <property type="entry name" value="Glutamine Phosphoribosylpyrophosphate, subunit 1, domain 1"/>
    <property type="match status" value="1"/>
</dbReference>
<dbReference type="GO" id="GO:0006537">
    <property type="term" value="P:glutamate biosynthetic process"/>
    <property type="evidence" value="ECO:0007669"/>
    <property type="project" value="UniProtKB-KW"/>
</dbReference>
<dbReference type="CDD" id="cd02808">
    <property type="entry name" value="GltS_FMN"/>
    <property type="match status" value="1"/>
</dbReference>
<keyword evidence="9" id="KW-0560">Oxidoreductase</keyword>
<evidence type="ECO:0000256" key="12">
    <source>
        <dbReference type="ARBA" id="ARBA00023164"/>
    </source>
</evidence>
<dbReference type="InterPro" id="IPR036485">
    <property type="entry name" value="Glu_synth_asu_C_sf"/>
</dbReference>
<organism evidence="17 18">
    <name type="scientific">Symbiobacterium thermophilum (strain DSM 24528 / JCM 14929 / IAM 14863 / T)</name>
    <dbReference type="NCBI Taxonomy" id="292459"/>
    <lineage>
        <taxon>Bacteria</taxon>
        <taxon>Bacillati</taxon>
        <taxon>Bacillota</taxon>
        <taxon>Clostridia</taxon>
        <taxon>Eubacteriales</taxon>
        <taxon>Symbiobacteriaceae</taxon>
        <taxon>Symbiobacterium</taxon>
    </lineage>
</organism>
<evidence type="ECO:0000256" key="3">
    <source>
        <dbReference type="ARBA" id="ARBA00009716"/>
    </source>
</evidence>
<dbReference type="eggNOG" id="COG0069">
    <property type="taxonomic scope" value="Bacteria"/>
</dbReference>
<dbReference type="InterPro" id="IPR029055">
    <property type="entry name" value="Ntn_hydrolases_N"/>
</dbReference>
<dbReference type="SUPFAM" id="SSF56235">
    <property type="entry name" value="N-terminal nucleophile aminohydrolases (Ntn hydrolases)"/>
    <property type="match status" value="1"/>
</dbReference>
<keyword evidence="6" id="KW-0288">FMN</keyword>
<evidence type="ECO:0000256" key="2">
    <source>
        <dbReference type="ARBA" id="ARBA00001927"/>
    </source>
</evidence>
<keyword evidence="13" id="KW-0003">3Fe-4S</keyword>
<keyword evidence="4" id="KW-0028">Amino-acid biosynthesis</keyword>
<dbReference type="PROSITE" id="PS51278">
    <property type="entry name" value="GATASE_TYPE_2"/>
    <property type="match status" value="1"/>
</dbReference>
<dbReference type="STRING" id="292459.STH230"/>
<evidence type="ECO:0000313" key="17">
    <source>
        <dbReference type="EMBL" id="BAD39215.1"/>
    </source>
</evidence>
<dbReference type="InterPro" id="IPR050711">
    <property type="entry name" value="ET-N_metabolism_enzyme"/>
</dbReference>
<reference evidence="17 18" key="1">
    <citation type="journal article" date="2004" name="Nucleic Acids Res.">
        <title>Genome sequence of Symbiobacterium thermophilum, an uncultivable bacterium that depends on microbial commensalism.</title>
        <authorList>
            <person name="Ueda K."/>
            <person name="Yamashita A."/>
            <person name="Ishikawa J."/>
            <person name="Shimada M."/>
            <person name="Watsuji T."/>
            <person name="Morimura K."/>
            <person name="Ikeda H."/>
            <person name="Hattori M."/>
            <person name="Beppu T."/>
        </authorList>
    </citation>
    <scope>NUCLEOTIDE SEQUENCE [LARGE SCALE GENOMIC DNA]</scope>
    <source>
        <strain evidence="18">T / IAM 14863</strain>
    </source>
</reference>
<dbReference type="Proteomes" id="UP000000417">
    <property type="component" value="Chromosome"/>
</dbReference>
<keyword evidence="7" id="KW-0479">Metal-binding</keyword>
<feature type="domain" description="Glutamine amidotransferase type-2" evidence="16">
    <location>
        <begin position="22"/>
        <end position="395"/>
    </location>
</feature>
<dbReference type="GO" id="GO:0019676">
    <property type="term" value="P:ammonia assimilation cycle"/>
    <property type="evidence" value="ECO:0007669"/>
    <property type="project" value="TreeGrafter"/>
</dbReference>
<keyword evidence="12" id="KW-0314">Glutamate biosynthesis</keyword>
<dbReference type="InterPro" id="IPR013785">
    <property type="entry name" value="Aldolase_TIM"/>
</dbReference>
<dbReference type="SUPFAM" id="SSF69336">
    <property type="entry name" value="Alpha subunit of glutamate synthase, C-terminal domain"/>
    <property type="match status" value="1"/>
</dbReference>
<dbReference type="Gene3D" id="3.20.20.70">
    <property type="entry name" value="Aldolase class I"/>
    <property type="match status" value="2"/>
</dbReference>
<evidence type="ECO:0000256" key="7">
    <source>
        <dbReference type="ARBA" id="ARBA00022723"/>
    </source>
</evidence>
<evidence type="ECO:0000256" key="6">
    <source>
        <dbReference type="ARBA" id="ARBA00022643"/>
    </source>
</evidence>
<comment type="cofactor">
    <cofactor evidence="1">
        <name>FMN</name>
        <dbReference type="ChEBI" id="CHEBI:58210"/>
    </cofactor>
</comment>
<dbReference type="eggNOG" id="COG0070">
    <property type="taxonomic scope" value="Bacteria"/>
</dbReference>
<evidence type="ECO:0000256" key="1">
    <source>
        <dbReference type="ARBA" id="ARBA00001917"/>
    </source>
</evidence>
<dbReference type="InterPro" id="IPR002932">
    <property type="entry name" value="Glu_synthdom"/>
</dbReference>
<dbReference type="SUPFAM" id="SSF51395">
    <property type="entry name" value="FMN-linked oxidoreductases"/>
    <property type="match status" value="1"/>
</dbReference>
<proteinExistence type="inferred from homology"/>
<dbReference type="RefSeq" id="WP_011194365.1">
    <property type="nucleotide sequence ID" value="NC_006177.1"/>
</dbReference>
<dbReference type="InterPro" id="IPR006982">
    <property type="entry name" value="Glu_synth_centr_N"/>
</dbReference>
<dbReference type="Pfam" id="PF01493">
    <property type="entry name" value="GXGXG"/>
    <property type="match status" value="1"/>
</dbReference>
<evidence type="ECO:0000256" key="9">
    <source>
        <dbReference type="ARBA" id="ARBA00023002"/>
    </source>
</evidence>
<dbReference type="HOGENOM" id="CLU_000422_8_2_9"/>
<keyword evidence="8" id="KW-0315">Glutamine amidotransferase</keyword>
<evidence type="ECO:0000256" key="4">
    <source>
        <dbReference type="ARBA" id="ARBA00022605"/>
    </source>
</evidence>
<keyword evidence="10" id="KW-0408">Iron</keyword>
<evidence type="ECO:0000256" key="11">
    <source>
        <dbReference type="ARBA" id="ARBA00023014"/>
    </source>
</evidence>
<dbReference type="Pfam" id="PF01645">
    <property type="entry name" value="Glu_synthase"/>
    <property type="match status" value="1"/>
</dbReference>
<evidence type="ECO:0000256" key="13">
    <source>
        <dbReference type="ARBA" id="ARBA00023291"/>
    </source>
</evidence>
<dbReference type="KEGG" id="sth:STH230"/>
<evidence type="ECO:0000313" key="18">
    <source>
        <dbReference type="Proteomes" id="UP000000417"/>
    </source>
</evidence>
<dbReference type="GO" id="GO:0046872">
    <property type="term" value="F:metal ion binding"/>
    <property type="evidence" value="ECO:0007669"/>
    <property type="project" value="UniProtKB-KW"/>
</dbReference>
<dbReference type="PANTHER" id="PTHR11938">
    <property type="entry name" value="FAD NADPH DEHYDROGENASE/OXIDOREDUCTASE"/>
    <property type="match status" value="1"/>
</dbReference>
<gene>
    <name evidence="17" type="ordered locus">STH230</name>
</gene>
<comment type="similarity">
    <text evidence="3">Belongs to the glutamate synthase family.</text>
</comment>
<dbReference type="EMBL" id="AP006840">
    <property type="protein sequence ID" value="BAD39215.1"/>
    <property type="molecule type" value="Genomic_DNA"/>
</dbReference>
<comment type="cofactor">
    <cofactor evidence="2">
        <name>[3Fe-4S] cluster</name>
        <dbReference type="ChEBI" id="CHEBI:21137"/>
    </cofactor>
</comment>
<accession>Q67SX8</accession>
<keyword evidence="5" id="KW-0285">Flavoprotein</keyword>
<dbReference type="GO" id="GO:0051538">
    <property type="term" value="F:3 iron, 4 sulfur cluster binding"/>
    <property type="evidence" value="ECO:0007669"/>
    <property type="project" value="UniProtKB-KW"/>
</dbReference>
<dbReference type="PANTHER" id="PTHR11938:SF133">
    <property type="entry name" value="GLUTAMATE SYNTHASE (NADH)"/>
    <property type="match status" value="1"/>
</dbReference>
<dbReference type="CDD" id="cd00504">
    <property type="entry name" value="GXGXG"/>
    <property type="match status" value="1"/>
</dbReference>